<feature type="domain" description="N-acetyltransferase" evidence="1">
    <location>
        <begin position="15"/>
        <end position="180"/>
    </location>
</feature>
<keyword evidence="2" id="KW-0808">Transferase</keyword>
<dbReference type="AlphaFoldDB" id="A0A853A303"/>
<dbReference type="InterPro" id="IPR016181">
    <property type="entry name" value="Acyl_CoA_acyltransferase"/>
</dbReference>
<dbReference type="Gene3D" id="3.40.630.30">
    <property type="match status" value="1"/>
</dbReference>
<keyword evidence="3" id="KW-1185">Reference proteome</keyword>
<accession>A0A853A303</accession>
<sequence>MEHPAEKIVLDDPRFELRRWRAADADAADRAVAESRDHLAPWLFWAIGHSRDSAVEFVNRCERDWESGDAYNYAITVGGEAIGSISLMRRIAPAGLEIGYWLHPAWTGRGLMTKAVTALTREAFTLPGTDHVEIHHDEANLASGAVPKRLGFTEVGRRPLGPEEPRGTAQTGVLVIWRLRRADAL</sequence>
<protein>
    <submittedName>
        <fullName evidence="2">RimJ/RimL family protein N-acetyltransferase</fullName>
    </submittedName>
</protein>
<proteinExistence type="predicted"/>
<gene>
    <name evidence="2" type="ORF">FHU37_004879</name>
</gene>
<dbReference type="RefSeq" id="WP_179816784.1">
    <property type="nucleotide sequence ID" value="NZ_JACBZD010000002.1"/>
</dbReference>
<dbReference type="PROSITE" id="PS51186">
    <property type="entry name" value="GNAT"/>
    <property type="match status" value="1"/>
</dbReference>
<name>A0A853A303_9ACTN</name>
<evidence type="ECO:0000313" key="2">
    <source>
        <dbReference type="EMBL" id="NYI07850.1"/>
    </source>
</evidence>
<comment type="caution">
    <text evidence="2">The sequence shown here is derived from an EMBL/GenBank/DDBJ whole genome shotgun (WGS) entry which is preliminary data.</text>
</comment>
<dbReference type="Pfam" id="PF13302">
    <property type="entry name" value="Acetyltransf_3"/>
    <property type="match status" value="1"/>
</dbReference>
<dbReference type="InterPro" id="IPR051531">
    <property type="entry name" value="N-acetyltransferase"/>
</dbReference>
<dbReference type="Proteomes" id="UP000567795">
    <property type="component" value="Unassembled WGS sequence"/>
</dbReference>
<dbReference type="InterPro" id="IPR000182">
    <property type="entry name" value="GNAT_dom"/>
</dbReference>
<organism evidence="2 3">
    <name type="scientific">Allostreptomyces psammosilenae</name>
    <dbReference type="NCBI Taxonomy" id="1892865"/>
    <lineage>
        <taxon>Bacteria</taxon>
        <taxon>Bacillati</taxon>
        <taxon>Actinomycetota</taxon>
        <taxon>Actinomycetes</taxon>
        <taxon>Kitasatosporales</taxon>
        <taxon>Streptomycetaceae</taxon>
        <taxon>Allostreptomyces</taxon>
    </lineage>
</organism>
<dbReference type="SUPFAM" id="SSF55729">
    <property type="entry name" value="Acyl-CoA N-acyltransferases (Nat)"/>
    <property type="match status" value="1"/>
</dbReference>
<reference evidence="2 3" key="1">
    <citation type="submission" date="2020-07" db="EMBL/GenBank/DDBJ databases">
        <title>Sequencing the genomes of 1000 actinobacteria strains.</title>
        <authorList>
            <person name="Klenk H.-P."/>
        </authorList>
    </citation>
    <scope>NUCLEOTIDE SEQUENCE [LARGE SCALE GENOMIC DNA]</scope>
    <source>
        <strain evidence="2 3">DSM 42178</strain>
    </source>
</reference>
<dbReference type="GO" id="GO:0016747">
    <property type="term" value="F:acyltransferase activity, transferring groups other than amino-acyl groups"/>
    <property type="evidence" value="ECO:0007669"/>
    <property type="project" value="InterPro"/>
</dbReference>
<dbReference type="EMBL" id="JACBZD010000002">
    <property type="protein sequence ID" value="NYI07850.1"/>
    <property type="molecule type" value="Genomic_DNA"/>
</dbReference>
<dbReference type="PANTHER" id="PTHR43792">
    <property type="entry name" value="GNAT FAMILY, PUTATIVE (AFU_ORTHOLOGUE AFUA_3G00765)-RELATED-RELATED"/>
    <property type="match status" value="1"/>
</dbReference>
<evidence type="ECO:0000259" key="1">
    <source>
        <dbReference type="PROSITE" id="PS51186"/>
    </source>
</evidence>
<evidence type="ECO:0000313" key="3">
    <source>
        <dbReference type="Proteomes" id="UP000567795"/>
    </source>
</evidence>